<dbReference type="Pfam" id="PF13088">
    <property type="entry name" value="BNR_2"/>
    <property type="match status" value="1"/>
</dbReference>
<dbReference type="RefSeq" id="WP_145288884.1">
    <property type="nucleotide sequence ID" value="NZ_CP036291.1"/>
</dbReference>
<keyword evidence="1" id="KW-1133">Transmembrane helix</keyword>
<dbReference type="AlphaFoldDB" id="A0A518DG46"/>
<dbReference type="PANTHER" id="PTHR43752:SF2">
    <property type="entry name" value="BNR_ASP-BOX REPEAT FAMILY PROTEIN"/>
    <property type="match status" value="1"/>
</dbReference>
<dbReference type="CDD" id="cd15482">
    <property type="entry name" value="Sialidase_non-viral"/>
    <property type="match status" value="1"/>
</dbReference>
<keyword evidence="1" id="KW-0472">Membrane</keyword>
<evidence type="ECO:0000313" key="3">
    <source>
        <dbReference type="EMBL" id="QDU90429.1"/>
    </source>
</evidence>
<dbReference type="SUPFAM" id="SSF50939">
    <property type="entry name" value="Sialidases"/>
    <property type="match status" value="1"/>
</dbReference>
<protein>
    <recommendedName>
        <fullName evidence="2">Sialidase domain-containing protein</fullName>
    </recommendedName>
</protein>
<evidence type="ECO:0000313" key="4">
    <source>
        <dbReference type="Proteomes" id="UP000317429"/>
    </source>
</evidence>
<feature type="domain" description="Sialidase" evidence="2">
    <location>
        <begin position="68"/>
        <end position="337"/>
    </location>
</feature>
<dbReference type="PANTHER" id="PTHR43752">
    <property type="entry name" value="BNR/ASP-BOX REPEAT FAMILY PROTEIN"/>
    <property type="match status" value="1"/>
</dbReference>
<keyword evidence="4" id="KW-1185">Reference proteome</keyword>
<dbReference type="EMBL" id="CP036291">
    <property type="protein sequence ID" value="QDU90429.1"/>
    <property type="molecule type" value="Genomic_DNA"/>
</dbReference>
<accession>A0A518DG46</accession>
<evidence type="ECO:0000259" key="2">
    <source>
        <dbReference type="Pfam" id="PF13088"/>
    </source>
</evidence>
<dbReference type="Gene3D" id="2.120.10.10">
    <property type="match status" value="1"/>
</dbReference>
<sequence>MAPLIKQERGAQRRLYVAVLTYVLTPAIAALVSLGAHASGEPVRSEFLYEVAPYPSCHASTIVESGGGLVAAWFGGTHERHPDVGVWVSRKAKEKWSRPVEVANGVINDETRLPCWNPVLFQPNEGPLMLFYKVGPTPRDWWGMLKVSTDHGRTWSAARRLPEGMVGPVKNKPIELAGGTLLCPASSEDQGWRVHFEFTDATGERWRRTGPVNEPAKILAIQPSILTHADGRLQAIGRTRSSGVFSIWSDDRGESWGEMDRLDLPNPSSGTDAVTLSDGRHLLVYNHSPASRSPLNVALSTDGEQWQAALVLEDDPDAPNGFSYPAVIQSSDGLVHITYTWKRERIKHVVVDPTKLDLAPIVDGRWPEDVTSK</sequence>
<name>A0A518DG46_9BACT</name>
<gene>
    <name evidence="3" type="ORF">Pla175_38330</name>
</gene>
<dbReference type="InterPro" id="IPR036278">
    <property type="entry name" value="Sialidase_sf"/>
</dbReference>
<keyword evidence="1" id="KW-0812">Transmembrane</keyword>
<evidence type="ECO:0000256" key="1">
    <source>
        <dbReference type="SAM" id="Phobius"/>
    </source>
</evidence>
<organism evidence="3 4">
    <name type="scientific">Pirellulimonas nuda</name>
    <dbReference type="NCBI Taxonomy" id="2528009"/>
    <lineage>
        <taxon>Bacteria</taxon>
        <taxon>Pseudomonadati</taxon>
        <taxon>Planctomycetota</taxon>
        <taxon>Planctomycetia</taxon>
        <taxon>Pirellulales</taxon>
        <taxon>Lacipirellulaceae</taxon>
        <taxon>Pirellulimonas</taxon>
    </lineage>
</organism>
<dbReference type="InterPro" id="IPR011040">
    <property type="entry name" value="Sialidase"/>
</dbReference>
<feature type="transmembrane region" description="Helical" evidence="1">
    <location>
        <begin position="15"/>
        <end position="36"/>
    </location>
</feature>
<proteinExistence type="predicted"/>
<reference evidence="3 4" key="1">
    <citation type="submission" date="2019-02" db="EMBL/GenBank/DDBJ databases">
        <title>Deep-cultivation of Planctomycetes and their phenomic and genomic characterization uncovers novel biology.</title>
        <authorList>
            <person name="Wiegand S."/>
            <person name="Jogler M."/>
            <person name="Boedeker C."/>
            <person name="Pinto D."/>
            <person name="Vollmers J."/>
            <person name="Rivas-Marin E."/>
            <person name="Kohn T."/>
            <person name="Peeters S.H."/>
            <person name="Heuer A."/>
            <person name="Rast P."/>
            <person name="Oberbeckmann S."/>
            <person name="Bunk B."/>
            <person name="Jeske O."/>
            <person name="Meyerdierks A."/>
            <person name="Storesund J.E."/>
            <person name="Kallscheuer N."/>
            <person name="Luecker S."/>
            <person name="Lage O.M."/>
            <person name="Pohl T."/>
            <person name="Merkel B.J."/>
            <person name="Hornburger P."/>
            <person name="Mueller R.-W."/>
            <person name="Bruemmer F."/>
            <person name="Labrenz M."/>
            <person name="Spormann A.M."/>
            <person name="Op den Camp H."/>
            <person name="Overmann J."/>
            <person name="Amann R."/>
            <person name="Jetten M.S.M."/>
            <person name="Mascher T."/>
            <person name="Medema M.H."/>
            <person name="Devos D.P."/>
            <person name="Kaster A.-K."/>
            <person name="Ovreas L."/>
            <person name="Rohde M."/>
            <person name="Galperin M.Y."/>
            <person name="Jogler C."/>
        </authorList>
    </citation>
    <scope>NUCLEOTIDE SEQUENCE [LARGE SCALE GENOMIC DNA]</scope>
    <source>
        <strain evidence="3 4">Pla175</strain>
    </source>
</reference>
<dbReference type="Proteomes" id="UP000317429">
    <property type="component" value="Chromosome"/>
</dbReference>
<dbReference type="OrthoDB" id="41724at2"/>
<dbReference type="KEGG" id="pnd:Pla175_38330"/>